<dbReference type="HOGENOM" id="CLU_1690339_0_0_11"/>
<dbReference type="Proteomes" id="UP000016536">
    <property type="component" value="Unassembled WGS sequence"/>
</dbReference>
<keyword evidence="2" id="KW-0663">Pyridoxal phosphate</keyword>
<dbReference type="Pfam" id="PF00266">
    <property type="entry name" value="Aminotran_5"/>
    <property type="match status" value="1"/>
</dbReference>
<dbReference type="AlphaFoldDB" id="U1QM06"/>
<evidence type="ECO:0000313" key="6">
    <source>
        <dbReference type="Proteomes" id="UP000016536"/>
    </source>
</evidence>
<dbReference type="InterPro" id="IPR015422">
    <property type="entry name" value="PyrdxlP-dep_Trfase_small"/>
</dbReference>
<proteinExistence type="predicted"/>
<dbReference type="PANTHER" id="PTHR43586:SF8">
    <property type="entry name" value="CYSTEINE DESULFURASE 1, CHLOROPLASTIC"/>
    <property type="match status" value="1"/>
</dbReference>
<dbReference type="InterPro" id="IPR015421">
    <property type="entry name" value="PyrdxlP-dep_Trfase_major"/>
</dbReference>
<dbReference type="PANTHER" id="PTHR43586">
    <property type="entry name" value="CYSTEINE DESULFURASE"/>
    <property type="match status" value="1"/>
</dbReference>
<dbReference type="SUPFAM" id="SSF53383">
    <property type="entry name" value="PLP-dependent transferases"/>
    <property type="match status" value="1"/>
</dbReference>
<comment type="cofactor">
    <cofactor evidence="1">
        <name>pyridoxal 5'-phosphate</name>
        <dbReference type="ChEBI" id="CHEBI:597326"/>
    </cofactor>
</comment>
<keyword evidence="6" id="KW-1185">Reference proteome</keyword>
<sequence length="156" mass="16055">MPGTVRIESERHVMTQSTAPSPGTSSVGALSAEEVAAIRSDFPYLERPARNGEPLAYLDWAATSQKPAGVIATEADFYRTSNGAAGRSTYQLADEATATFEDARDAVASFVGARGGELVFTKNATEAINLVALAIGHASLGRSAARGGAPAAADDP</sequence>
<protein>
    <recommendedName>
        <fullName evidence="4">Aminotransferase class V domain-containing protein</fullName>
    </recommendedName>
</protein>
<dbReference type="InterPro" id="IPR000192">
    <property type="entry name" value="Aminotrans_V_dom"/>
</dbReference>
<feature type="non-terminal residue" evidence="5">
    <location>
        <position position="156"/>
    </location>
</feature>
<organism evidence="5 6">
    <name type="scientific">Actinomyces johnsonii F0542</name>
    <dbReference type="NCBI Taxonomy" id="1321818"/>
    <lineage>
        <taxon>Bacteria</taxon>
        <taxon>Bacillati</taxon>
        <taxon>Actinomycetota</taxon>
        <taxon>Actinomycetes</taxon>
        <taxon>Actinomycetales</taxon>
        <taxon>Actinomycetaceae</taxon>
        <taxon>Actinomyces</taxon>
    </lineage>
</organism>
<dbReference type="Gene3D" id="3.40.640.10">
    <property type="entry name" value="Type I PLP-dependent aspartate aminotransferase-like (Major domain)"/>
    <property type="match status" value="1"/>
</dbReference>
<evidence type="ECO:0000256" key="3">
    <source>
        <dbReference type="SAM" id="MobiDB-lite"/>
    </source>
</evidence>
<dbReference type="EMBL" id="AWSE01000107">
    <property type="protein sequence ID" value="ERH23156.1"/>
    <property type="molecule type" value="Genomic_DNA"/>
</dbReference>
<gene>
    <name evidence="5" type="ORF">HMPREF1979_01911</name>
</gene>
<dbReference type="Gene3D" id="3.90.1150.10">
    <property type="entry name" value="Aspartate Aminotransferase, domain 1"/>
    <property type="match status" value="1"/>
</dbReference>
<evidence type="ECO:0000313" key="5">
    <source>
        <dbReference type="EMBL" id="ERH23156.1"/>
    </source>
</evidence>
<reference evidence="5 6" key="1">
    <citation type="submission" date="2013-08" db="EMBL/GenBank/DDBJ databases">
        <authorList>
            <person name="Weinstock G."/>
            <person name="Sodergren E."/>
            <person name="Wylie T."/>
            <person name="Fulton L."/>
            <person name="Fulton R."/>
            <person name="Fronick C."/>
            <person name="O'Laughlin M."/>
            <person name="Godfrey J."/>
            <person name="Miner T."/>
            <person name="Herter B."/>
            <person name="Appelbaum E."/>
            <person name="Cordes M."/>
            <person name="Lek S."/>
            <person name="Wollam A."/>
            <person name="Pepin K.H."/>
            <person name="Palsikar V.B."/>
            <person name="Mitreva M."/>
            <person name="Wilson R.K."/>
        </authorList>
    </citation>
    <scope>NUCLEOTIDE SEQUENCE [LARGE SCALE GENOMIC DNA]</scope>
    <source>
        <strain evidence="5 6">F0542</strain>
    </source>
</reference>
<accession>U1QM06</accession>
<feature type="domain" description="Aminotransferase class V" evidence="4">
    <location>
        <begin position="57"/>
        <end position="140"/>
    </location>
</feature>
<name>U1QM06_9ACTO</name>
<feature type="region of interest" description="Disordered" evidence="3">
    <location>
        <begin position="1"/>
        <end position="28"/>
    </location>
</feature>
<feature type="compositionally biased region" description="Polar residues" evidence="3">
    <location>
        <begin position="14"/>
        <end position="28"/>
    </location>
</feature>
<evidence type="ECO:0000256" key="2">
    <source>
        <dbReference type="ARBA" id="ARBA00022898"/>
    </source>
</evidence>
<evidence type="ECO:0000256" key="1">
    <source>
        <dbReference type="ARBA" id="ARBA00001933"/>
    </source>
</evidence>
<evidence type="ECO:0000259" key="4">
    <source>
        <dbReference type="Pfam" id="PF00266"/>
    </source>
</evidence>
<comment type="caution">
    <text evidence="5">The sequence shown here is derived from an EMBL/GenBank/DDBJ whole genome shotgun (WGS) entry which is preliminary data.</text>
</comment>
<dbReference type="InterPro" id="IPR015424">
    <property type="entry name" value="PyrdxlP-dep_Trfase"/>
</dbReference>